<dbReference type="PANTHER" id="PTHR11803:SF58">
    <property type="entry name" value="PROTEIN HMF1-RELATED"/>
    <property type="match status" value="1"/>
</dbReference>
<name>A0A1I3ZP02_9PROT</name>
<dbReference type="GO" id="GO:0005829">
    <property type="term" value="C:cytosol"/>
    <property type="evidence" value="ECO:0007669"/>
    <property type="project" value="TreeGrafter"/>
</dbReference>
<dbReference type="Gene3D" id="3.30.1330.40">
    <property type="entry name" value="RutC-like"/>
    <property type="match status" value="1"/>
</dbReference>
<sequence>MRAIVPPGMENFPAQSGYSPGMICNGFLFMAGQLGRDAQMNVIADPEAQFARAFENVGRILTEAGCAVRDIVDLTTFHVGLQSHIGLFKQVRDRFMQGHQPPWTAIGIVELSRPGLLVEIKATARLPVA</sequence>
<accession>A0A1I3ZP02</accession>
<reference evidence="2 3" key="1">
    <citation type="submission" date="2016-10" db="EMBL/GenBank/DDBJ databases">
        <authorList>
            <person name="de Groot N.N."/>
        </authorList>
    </citation>
    <scope>NUCLEOTIDE SEQUENCE [LARGE SCALE GENOMIC DNA]</scope>
    <source>
        <strain evidence="2 3">DSM 19981</strain>
    </source>
</reference>
<protein>
    <submittedName>
        <fullName evidence="2">Enamine deaminase RidA, house cleaning of reactive enamine intermediates, YjgF/YER057c/UK114 family</fullName>
    </submittedName>
</protein>
<dbReference type="InterPro" id="IPR038743">
    <property type="entry name" value="YjgH-like"/>
</dbReference>
<dbReference type="EMBL" id="FOSQ01000002">
    <property type="protein sequence ID" value="SFK45727.1"/>
    <property type="molecule type" value="Genomic_DNA"/>
</dbReference>
<comment type="similarity">
    <text evidence="1">Belongs to the RutC family.</text>
</comment>
<evidence type="ECO:0000313" key="3">
    <source>
        <dbReference type="Proteomes" id="UP000199473"/>
    </source>
</evidence>
<dbReference type="GO" id="GO:0019239">
    <property type="term" value="F:deaminase activity"/>
    <property type="evidence" value="ECO:0007669"/>
    <property type="project" value="TreeGrafter"/>
</dbReference>
<dbReference type="InterPro" id="IPR006175">
    <property type="entry name" value="YjgF/YER057c/UK114"/>
</dbReference>
<dbReference type="InterPro" id="IPR035959">
    <property type="entry name" value="RutC-like_sf"/>
</dbReference>
<proteinExistence type="inferred from homology"/>
<evidence type="ECO:0000313" key="2">
    <source>
        <dbReference type="EMBL" id="SFK45727.1"/>
    </source>
</evidence>
<keyword evidence="3" id="KW-1185">Reference proteome</keyword>
<gene>
    <name evidence="2" type="ORF">SAMN02745775_102617</name>
</gene>
<evidence type="ECO:0000256" key="1">
    <source>
        <dbReference type="ARBA" id="ARBA00010552"/>
    </source>
</evidence>
<dbReference type="SUPFAM" id="SSF55298">
    <property type="entry name" value="YjgF-like"/>
    <property type="match status" value="1"/>
</dbReference>
<dbReference type="Pfam" id="PF01042">
    <property type="entry name" value="Ribonuc_L-PSP"/>
    <property type="match status" value="1"/>
</dbReference>
<dbReference type="PANTHER" id="PTHR11803">
    <property type="entry name" value="2-IMINOBUTANOATE/2-IMINOPROPANOATE DEAMINASE RIDA"/>
    <property type="match status" value="1"/>
</dbReference>
<dbReference type="Proteomes" id="UP000199473">
    <property type="component" value="Unassembled WGS sequence"/>
</dbReference>
<dbReference type="AlphaFoldDB" id="A0A1I3ZP02"/>
<dbReference type="RefSeq" id="WP_092958843.1">
    <property type="nucleotide sequence ID" value="NZ_FOSQ01000002.1"/>
</dbReference>
<dbReference type="CDD" id="cd02198">
    <property type="entry name" value="YjgH_like"/>
    <property type="match status" value="1"/>
</dbReference>
<dbReference type="OrthoDB" id="9809792at2"/>
<dbReference type="STRING" id="1123062.SAMN02745775_102617"/>
<organism evidence="2 3">
    <name type="scientific">Falsiroseomonas stagni DSM 19981</name>
    <dbReference type="NCBI Taxonomy" id="1123062"/>
    <lineage>
        <taxon>Bacteria</taxon>
        <taxon>Pseudomonadati</taxon>
        <taxon>Pseudomonadota</taxon>
        <taxon>Alphaproteobacteria</taxon>
        <taxon>Acetobacterales</taxon>
        <taxon>Roseomonadaceae</taxon>
        <taxon>Falsiroseomonas</taxon>
    </lineage>
</organism>